<dbReference type="SUPFAM" id="SSF74650">
    <property type="entry name" value="Galactose mutarotase-like"/>
    <property type="match status" value="1"/>
</dbReference>
<dbReference type="Pfam" id="PF01263">
    <property type="entry name" value="Aldose_epim"/>
    <property type="match status" value="1"/>
</dbReference>
<reference evidence="1 2" key="1">
    <citation type="submission" date="2020-08" db="EMBL/GenBank/DDBJ databases">
        <title>Genomic Encyclopedia of Type Strains, Phase IV (KMG-IV): sequencing the most valuable type-strain genomes for metagenomic binning, comparative biology and taxonomic classification.</title>
        <authorList>
            <person name="Goeker M."/>
        </authorList>
    </citation>
    <scope>NUCLEOTIDE SEQUENCE [LARGE SCALE GENOMIC DNA]</scope>
    <source>
        <strain evidence="1 2">DSM 27057</strain>
    </source>
</reference>
<dbReference type="CDD" id="cd09021">
    <property type="entry name" value="Aldose_epim_Ec_YphB"/>
    <property type="match status" value="1"/>
</dbReference>
<dbReference type="EC" id="5.1.3.3" evidence="1"/>
<dbReference type="GO" id="GO:0004034">
    <property type="term" value="F:aldose 1-epimerase activity"/>
    <property type="evidence" value="ECO:0007669"/>
    <property type="project" value="UniProtKB-EC"/>
</dbReference>
<keyword evidence="1" id="KW-0413">Isomerase</keyword>
<dbReference type="InterPro" id="IPR014718">
    <property type="entry name" value="GH-type_carb-bd"/>
</dbReference>
<organism evidence="1 2">
    <name type="scientific">Novosphingobium sediminicola</name>
    <dbReference type="NCBI Taxonomy" id="563162"/>
    <lineage>
        <taxon>Bacteria</taxon>
        <taxon>Pseudomonadati</taxon>
        <taxon>Pseudomonadota</taxon>
        <taxon>Alphaproteobacteria</taxon>
        <taxon>Sphingomonadales</taxon>
        <taxon>Sphingomonadaceae</taxon>
        <taxon>Novosphingobium</taxon>
    </lineage>
</organism>
<sequence>MTDQTLLHLAKGDAICQIAPALGGSIMALDCGGVPVLRRAVGNDLLDTACFPLVPFANRIAHGHFALNGTDHAIAVDYLGAPHAIHGNGWRRAWSVEQAGPDHATLRMDEDANDWPWPYAAWQAFTLEEDGLWVELTIENRHESEAMPAGFGLHPYFPRSPESTVTASAEVMWFNDPTGLAVLAQESGLFSGAPVGIEALEGLDNFFVAPDPSIVIAAPGMSVTLSGPGAGFHLYCPGDHDFFCVEPVSHAPNSFGRGEWGPQDILPAGERRSQRYHFAFQA</sequence>
<protein>
    <submittedName>
        <fullName evidence="1">Aldose 1-epimerase</fullName>
        <ecNumber evidence="1">5.1.3.3</ecNumber>
    </submittedName>
</protein>
<evidence type="ECO:0000313" key="2">
    <source>
        <dbReference type="Proteomes" id="UP000548867"/>
    </source>
</evidence>
<dbReference type="Gene3D" id="2.70.98.10">
    <property type="match status" value="1"/>
</dbReference>
<dbReference type="InterPro" id="IPR008183">
    <property type="entry name" value="Aldose_1/G6P_1-epimerase"/>
</dbReference>
<dbReference type="RefSeq" id="WP_183627544.1">
    <property type="nucleotide sequence ID" value="NZ_JACIDX010000015.1"/>
</dbReference>
<name>A0A7W6CJN0_9SPHN</name>
<comment type="caution">
    <text evidence="1">The sequence shown here is derived from an EMBL/GenBank/DDBJ whole genome shotgun (WGS) entry which is preliminary data.</text>
</comment>
<dbReference type="AlphaFoldDB" id="A0A7W6CJN0"/>
<dbReference type="InterPro" id="IPR011013">
    <property type="entry name" value="Gal_mutarotase_sf_dom"/>
</dbReference>
<dbReference type="GO" id="GO:0030246">
    <property type="term" value="F:carbohydrate binding"/>
    <property type="evidence" value="ECO:0007669"/>
    <property type="project" value="InterPro"/>
</dbReference>
<keyword evidence="2" id="KW-1185">Reference proteome</keyword>
<proteinExistence type="predicted"/>
<gene>
    <name evidence="1" type="ORF">GGR38_003651</name>
</gene>
<evidence type="ECO:0000313" key="1">
    <source>
        <dbReference type="EMBL" id="MBB3956685.1"/>
    </source>
</evidence>
<dbReference type="Proteomes" id="UP000548867">
    <property type="component" value="Unassembled WGS sequence"/>
</dbReference>
<dbReference type="EMBL" id="JACIDX010000015">
    <property type="protein sequence ID" value="MBB3956685.1"/>
    <property type="molecule type" value="Genomic_DNA"/>
</dbReference>
<dbReference type="GO" id="GO:0005975">
    <property type="term" value="P:carbohydrate metabolic process"/>
    <property type="evidence" value="ECO:0007669"/>
    <property type="project" value="InterPro"/>
</dbReference>
<accession>A0A7W6CJN0</accession>